<sequence>MDPPKVRFDPEDFLAPSYWDRLNRSSSEYKTQRGTFAGLTNKMRETRIDAKEWIKAPEFVPKTKFMNPQVTNDTGTVYFNQPSSYLNYATPHSMLTTSLSTPQYAYVQPVGNNYSAFVTSINADLNGQISAVILKKKRRRRRRNKNNTGSVYPEEAENDIPSDPVCSKGSSILKPADIIKKKPKKSLRKSSLSKSSSLPTLTMEEFKAIPCDMMRSYYNIVISD</sequence>
<keyword evidence="3" id="KW-1185">Reference proteome</keyword>
<evidence type="ECO:0000256" key="1">
    <source>
        <dbReference type="SAM" id="MobiDB-lite"/>
    </source>
</evidence>
<comment type="caution">
    <text evidence="2">The sequence shown here is derived from an EMBL/GenBank/DDBJ whole genome shotgun (WGS) entry which is preliminary data.</text>
</comment>
<dbReference type="Proteomes" id="UP000614601">
    <property type="component" value="Unassembled WGS sequence"/>
</dbReference>
<evidence type="ECO:0000313" key="3">
    <source>
        <dbReference type="Proteomes" id="UP000614601"/>
    </source>
</evidence>
<proteinExistence type="predicted"/>
<name>A0A811L0I8_9BILA</name>
<organism evidence="2 3">
    <name type="scientific">Bursaphelenchus okinawaensis</name>
    <dbReference type="NCBI Taxonomy" id="465554"/>
    <lineage>
        <taxon>Eukaryota</taxon>
        <taxon>Metazoa</taxon>
        <taxon>Ecdysozoa</taxon>
        <taxon>Nematoda</taxon>
        <taxon>Chromadorea</taxon>
        <taxon>Rhabditida</taxon>
        <taxon>Tylenchina</taxon>
        <taxon>Tylenchomorpha</taxon>
        <taxon>Aphelenchoidea</taxon>
        <taxon>Aphelenchoididae</taxon>
        <taxon>Bursaphelenchus</taxon>
    </lineage>
</organism>
<dbReference type="EMBL" id="CAJFDH010000004">
    <property type="protein sequence ID" value="CAD5221603.1"/>
    <property type="molecule type" value="Genomic_DNA"/>
</dbReference>
<dbReference type="AlphaFoldDB" id="A0A811L0I8"/>
<dbReference type="Proteomes" id="UP000783686">
    <property type="component" value="Unassembled WGS sequence"/>
</dbReference>
<evidence type="ECO:0000313" key="2">
    <source>
        <dbReference type="EMBL" id="CAD5221603.1"/>
    </source>
</evidence>
<dbReference type="EMBL" id="CAJFCW020000004">
    <property type="protein sequence ID" value="CAG9115235.1"/>
    <property type="molecule type" value="Genomic_DNA"/>
</dbReference>
<feature type="region of interest" description="Disordered" evidence="1">
    <location>
        <begin position="138"/>
        <end position="168"/>
    </location>
</feature>
<accession>A0A811L0I8</accession>
<reference evidence="2" key="1">
    <citation type="submission" date="2020-09" db="EMBL/GenBank/DDBJ databases">
        <authorList>
            <person name="Kikuchi T."/>
        </authorList>
    </citation>
    <scope>NUCLEOTIDE SEQUENCE</scope>
    <source>
        <strain evidence="2">SH1</strain>
    </source>
</reference>
<gene>
    <name evidence="2" type="ORF">BOKJ2_LOCUS9527</name>
</gene>
<dbReference type="OrthoDB" id="5919013at2759"/>
<protein>
    <submittedName>
        <fullName evidence="2">Uncharacterized protein</fullName>
    </submittedName>
</protein>